<dbReference type="Gene3D" id="3.80.10.10">
    <property type="entry name" value="Ribonuclease Inhibitor"/>
    <property type="match status" value="1"/>
</dbReference>
<dbReference type="InterPro" id="IPR032675">
    <property type="entry name" value="LRR_dom_sf"/>
</dbReference>
<dbReference type="GeneID" id="19206284"/>
<evidence type="ECO:0000256" key="1">
    <source>
        <dbReference type="SAM" id="MobiDB-lite"/>
    </source>
</evidence>
<dbReference type="Proteomes" id="UP000053558">
    <property type="component" value="Unassembled WGS sequence"/>
</dbReference>
<evidence type="ECO:0000313" key="2">
    <source>
        <dbReference type="EMBL" id="EIW75225.1"/>
    </source>
</evidence>
<name>A0A5M3M8Y3_CONPW</name>
<dbReference type="EMBL" id="JH711589">
    <property type="protein sequence ID" value="EIW75225.1"/>
    <property type="molecule type" value="Genomic_DNA"/>
</dbReference>
<comment type="caution">
    <text evidence="2">The sequence shown here is derived from an EMBL/GenBank/DDBJ whole genome shotgun (WGS) entry which is preliminary data.</text>
</comment>
<feature type="region of interest" description="Disordered" evidence="1">
    <location>
        <begin position="1"/>
        <end position="26"/>
    </location>
</feature>
<keyword evidence="3" id="KW-1185">Reference proteome</keyword>
<gene>
    <name evidence="2" type="ORF">CONPUDRAFT_169617</name>
</gene>
<organism evidence="2 3">
    <name type="scientific">Coniophora puteana (strain RWD-64-598)</name>
    <name type="common">Brown rot fungus</name>
    <dbReference type="NCBI Taxonomy" id="741705"/>
    <lineage>
        <taxon>Eukaryota</taxon>
        <taxon>Fungi</taxon>
        <taxon>Dikarya</taxon>
        <taxon>Basidiomycota</taxon>
        <taxon>Agaricomycotina</taxon>
        <taxon>Agaricomycetes</taxon>
        <taxon>Agaricomycetidae</taxon>
        <taxon>Boletales</taxon>
        <taxon>Coniophorineae</taxon>
        <taxon>Coniophoraceae</taxon>
        <taxon>Coniophora</taxon>
    </lineage>
</organism>
<evidence type="ECO:0000313" key="3">
    <source>
        <dbReference type="Proteomes" id="UP000053558"/>
    </source>
</evidence>
<sequence>MRRRVSQLLRIRDRPPPTPPPQTEPWYRPSNADMHWCLRLPETLGLIFDFVEDRDTLLSLARVCTQFVVMATDRLPQHLSNIYELLMALPHDLWELKVLRDKSVNKRWDYLLPWVITFVREVTPEEWKILLVKTARVKTIGVRSNRLDYPSNTTSTDHDTQDPRVFRGRILEPDTTVVEALSKCPADILFPNLRCLRGQIPGSLIPKVLSPSLRHLQICTLEAGRGDIWYNRIPTAAECCPELRSFVVVWDNDYLLIDSVADRCRLVPHFVSQWDHLQSYTGPADEQILYHFSRLPELESLAVWLDLERSVRPAGATTGNRLRKLRSLRCLTSSLEHIVKALEILFGTEAPPTSQYTRPALQRFCAQGFHLRESVSATVSAIANYVALDALESFRVLNHTCPLFADTASVYELLRPLSMFPSLTDVYFPYVTHHPVSYGRLTAPQLLDLARAWPNLRELEVAHPGVEFTVLEVAALRRYCPQLQRVPSASIRTDKHDLAAIAADPGVLERAGLA</sequence>
<evidence type="ECO:0008006" key="4">
    <source>
        <dbReference type="Google" id="ProtNLM"/>
    </source>
</evidence>
<dbReference type="KEGG" id="cput:CONPUDRAFT_169617"/>
<proteinExistence type="predicted"/>
<reference evidence="3" key="1">
    <citation type="journal article" date="2012" name="Science">
        <title>The Paleozoic origin of enzymatic lignin decomposition reconstructed from 31 fungal genomes.</title>
        <authorList>
            <person name="Floudas D."/>
            <person name="Binder M."/>
            <person name="Riley R."/>
            <person name="Barry K."/>
            <person name="Blanchette R.A."/>
            <person name="Henrissat B."/>
            <person name="Martinez A.T."/>
            <person name="Otillar R."/>
            <person name="Spatafora J.W."/>
            <person name="Yadav J.S."/>
            <person name="Aerts A."/>
            <person name="Benoit I."/>
            <person name="Boyd A."/>
            <person name="Carlson A."/>
            <person name="Copeland A."/>
            <person name="Coutinho P.M."/>
            <person name="de Vries R.P."/>
            <person name="Ferreira P."/>
            <person name="Findley K."/>
            <person name="Foster B."/>
            <person name="Gaskell J."/>
            <person name="Glotzer D."/>
            <person name="Gorecki P."/>
            <person name="Heitman J."/>
            <person name="Hesse C."/>
            <person name="Hori C."/>
            <person name="Igarashi K."/>
            <person name="Jurgens J.A."/>
            <person name="Kallen N."/>
            <person name="Kersten P."/>
            <person name="Kohler A."/>
            <person name="Kuees U."/>
            <person name="Kumar T.K.A."/>
            <person name="Kuo A."/>
            <person name="LaButti K."/>
            <person name="Larrondo L.F."/>
            <person name="Lindquist E."/>
            <person name="Ling A."/>
            <person name="Lombard V."/>
            <person name="Lucas S."/>
            <person name="Lundell T."/>
            <person name="Martin R."/>
            <person name="McLaughlin D.J."/>
            <person name="Morgenstern I."/>
            <person name="Morin E."/>
            <person name="Murat C."/>
            <person name="Nagy L.G."/>
            <person name="Nolan M."/>
            <person name="Ohm R.A."/>
            <person name="Patyshakuliyeva A."/>
            <person name="Rokas A."/>
            <person name="Ruiz-Duenas F.J."/>
            <person name="Sabat G."/>
            <person name="Salamov A."/>
            <person name="Samejima M."/>
            <person name="Schmutz J."/>
            <person name="Slot J.C."/>
            <person name="St John F."/>
            <person name="Stenlid J."/>
            <person name="Sun H."/>
            <person name="Sun S."/>
            <person name="Syed K."/>
            <person name="Tsang A."/>
            <person name="Wiebenga A."/>
            <person name="Young D."/>
            <person name="Pisabarro A."/>
            <person name="Eastwood D.C."/>
            <person name="Martin F."/>
            <person name="Cullen D."/>
            <person name="Grigoriev I.V."/>
            <person name="Hibbett D.S."/>
        </authorList>
    </citation>
    <scope>NUCLEOTIDE SEQUENCE [LARGE SCALE GENOMIC DNA]</scope>
    <source>
        <strain evidence="3">RWD-64-598 SS2</strain>
    </source>
</reference>
<dbReference type="OrthoDB" id="3258386at2759"/>
<dbReference type="AlphaFoldDB" id="A0A5M3M8Y3"/>
<accession>A0A5M3M8Y3</accession>
<dbReference type="RefSeq" id="XP_007774640.1">
    <property type="nucleotide sequence ID" value="XM_007776450.1"/>
</dbReference>
<protein>
    <recommendedName>
        <fullName evidence="4">F-box domain-containing protein</fullName>
    </recommendedName>
</protein>